<reference evidence="10" key="1">
    <citation type="journal article" date="2019" name="Int. J. Syst. Evol. Microbiol.">
        <title>The Global Catalogue of Microorganisms (GCM) 10K type strain sequencing project: providing services to taxonomists for standard genome sequencing and annotation.</title>
        <authorList>
            <consortium name="The Broad Institute Genomics Platform"/>
            <consortium name="The Broad Institute Genome Sequencing Center for Infectious Disease"/>
            <person name="Wu L."/>
            <person name="Ma J."/>
        </authorList>
    </citation>
    <scope>NUCLEOTIDE SEQUENCE [LARGE SCALE GENOMIC DNA]</scope>
    <source>
        <strain evidence="10">CGMCC 4.7393</strain>
    </source>
</reference>
<dbReference type="InterPro" id="IPR050746">
    <property type="entry name" value="DAACS"/>
</dbReference>
<dbReference type="PRINTS" id="PR00173">
    <property type="entry name" value="EDTRNSPORT"/>
</dbReference>
<dbReference type="PANTHER" id="PTHR11958">
    <property type="entry name" value="SODIUM/DICARBOXYLATE SYMPORTER-RELATED"/>
    <property type="match status" value="1"/>
</dbReference>
<evidence type="ECO:0000256" key="4">
    <source>
        <dbReference type="ARBA" id="ARBA00022847"/>
    </source>
</evidence>
<dbReference type="PANTHER" id="PTHR11958:SF63">
    <property type="entry name" value="AMINO ACID TRANSPORTER"/>
    <property type="match status" value="1"/>
</dbReference>
<dbReference type="Proteomes" id="UP001596405">
    <property type="component" value="Unassembled WGS sequence"/>
</dbReference>
<comment type="subcellular location">
    <subcellularLocation>
        <location evidence="1">Membrane</location>
        <topology evidence="1">Multi-pass membrane protein</topology>
    </subcellularLocation>
</comment>
<evidence type="ECO:0000256" key="3">
    <source>
        <dbReference type="ARBA" id="ARBA00022692"/>
    </source>
</evidence>
<dbReference type="RefSeq" id="WP_317039551.1">
    <property type="nucleotide sequence ID" value="NZ_JBHSYQ010000003.1"/>
</dbReference>
<keyword evidence="6 8" id="KW-0472">Membrane</keyword>
<sequence length="427" mass="45327">MALHWKILIGMALGVIWGLLASVLGLNDFTLDWIKPFGTIFLNLLKLIAVPLVLVSLIQGVSSLSDVSKLSRIGTKAVAIYLTTTVIAVSIGLVFVNVFKPGHSFSEEKRNEFKEQFASTANERAQTAQQVQEAGPLRFLEDMVPTNIFGSLTNNTQMLQIIFFALLFGIALVMIPPDRAAPVFAFFDGTNEVILKMVDLIMRFSPIGVFALLAGLVVDFAGDSPGQAVELLAVLGYYSVVVIAGLAAMMFIVYPLAVSLFTKQSYGTFLRGMFPAHMLAFSTSSSAATLPVTMECAEKNLGVSKEVASFVLPLGATVNMDGTSLYQAVAAVFIAQAFGMQLDLAAQLGIVLTATLASIGTAAVPGAGTVMLVIVLQQANIPIEGIALIFAVDRLLDMCRTIINVTGDAAVATIVANGEGQLLPPEN</sequence>
<keyword evidence="10" id="KW-1185">Reference proteome</keyword>
<gene>
    <name evidence="9" type="ORF">ACFQHR_04410</name>
</gene>
<name>A0ABW2DJV2_9BACT</name>
<dbReference type="EMBL" id="JBHSYQ010000003">
    <property type="protein sequence ID" value="MFC6996852.1"/>
    <property type="molecule type" value="Genomic_DNA"/>
</dbReference>
<evidence type="ECO:0000256" key="6">
    <source>
        <dbReference type="ARBA" id="ARBA00023136"/>
    </source>
</evidence>
<dbReference type="SUPFAM" id="SSF118215">
    <property type="entry name" value="Proton glutamate symport protein"/>
    <property type="match status" value="1"/>
</dbReference>
<evidence type="ECO:0000313" key="10">
    <source>
        <dbReference type="Proteomes" id="UP001596405"/>
    </source>
</evidence>
<keyword evidence="5 8" id="KW-1133">Transmembrane helix</keyword>
<comment type="caution">
    <text evidence="9">The sequence shown here is derived from an EMBL/GenBank/DDBJ whole genome shotgun (WGS) entry which is preliminary data.</text>
</comment>
<evidence type="ECO:0000256" key="8">
    <source>
        <dbReference type="SAM" id="Phobius"/>
    </source>
</evidence>
<feature type="transmembrane region" description="Helical" evidence="8">
    <location>
        <begin position="38"/>
        <end position="58"/>
    </location>
</feature>
<accession>A0ABW2DJV2</accession>
<keyword evidence="7" id="KW-0325">Glycoprotein</keyword>
<feature type="transmembrane region" description="Helical" evidence="8">
    <location>
        <begin position="344"/>
        <end position="364"/>
    </location>
</feature>
<feature type="transmembrane region" description="Helical" evidence="8">
    <location>
        <begin position="370"/>
        <end position="392"/>
    </location>
</feature>
<feature type="transmembrane region" description="Helical" evidence="8">
    <location>
        <begin position="158"/>
        <end position="176"/>
    </location>
</feature>
<evidence type="ECO:0000256" key="1">
    <source>
        <dbReference type="ARBA" id="ARBA00004141"/>
    </source>
</evidence>
<keyword evidence="2" id="KW-0813">Transport</keyword>
<protein>
    <submittedName>
        <fullName evidence="9">Dicarboxylate/amino acid:cation symporter</fullName>
    </submittedName>
</protein>
<feature type="transmembrane region" description="Helical" evidence="8">
    <location>
        <begin position="7"/>
        <end position="26"/>
    </location>
</feature>
<feature type="transmembrane region" description="Helical" evidence="8">
    <location>
        <begin position="197"/>
        <end position="217"/>
    </location>
</feature>
<organism evidence="9 10">
    <name type="scientific">Rufibacter roseus</name>
    <dbReference type="NCBI Taxonomy" id="1567108"/>
    <lineage>
        <taxon>Bacteria</taxon>
        <taxon>Pseudomonadati</taxon>
        <taxon>Bacteroidota</taxon>
        <taxon>Cytophagia</taxon>
        <taxon>Cytophagales</taxon>
        <taxon>Hymenobacteraceae</taxon>
        <taxon>Rufibacter</taxon>
    </lineage>
</organism>
<evidence type="ECO:0000256" key="5">
    <source>
        <dbReference type="ARBA" id="ARBA00022989"/>
    </source>
</evidence>
<feature type="transmembrane region" description="Helical" evidence="8">
    <location>
        <begin position="237"/>
        <end position="261"/>
    </location>
</feature>
<dbReference type="Gene3D" id="1.10.3860.10">
    <property type="entry name" value="Sodium:dicarboxylate symporter"/>
    <property type="match status" value="1"/>
</dbReference>
<dbReference type="InterPro" id="IPR001991">
    <property type="entry name" value="Na-dicarboxylate_symporter"/>
</dbReference>
<keyword evidence="4" id="KW-0769">Symport</keyword>
<evidence type="ECO:0000313" key="9">
    <source>
        <dbReference type="EMBL" id="MFC6996852.1"/>
    </source>
</evidence>
<dbReference type="InterPro" id="IPR018107">
    <property type="entry name" value="Na-dicarboxylate_symporter_CS"/>
</dbReference>
<proteinExistence type="predicted"/>
<dbReference type="PROSITE" id="PS00714">
    <property type="entry name" value="NA_DICARBOXYL_SYMP_2"/>
    <property type="match status" value="1"/>
</dbReference>
<feature type="transmembrane region" description="Helical" evidence="8">
    <location>
        <begin position="78"/>
        <end position="99"/>
    </location>
</feature>
<keyword evidence="3 8" id="KW-0812">Transmembrane</keyword>
<dbReference type="InterPro" id="IPR036458">
    <property type="entry name" value="Na:dicarbo_symporter_sf"/>
</dbReference>
<evidence type="ECO:0000256" key="2">
    <source>
        <dbReference type="ARBA" id="ARBA00022448"/>
    </source>
</evidence>
<dbReference type="Pfam" id="PF00375">
    <property type="entry name" value="SDF"/>
    <property type="match status" value="1"/>
</dbReference>
<evidence type="ECO:0000256" key="7">
    <source>
        <dbReference type="ARBA" id="ARBA00023180"/>
    </source>
</evidence>